<organism evidence="2 3">
    <name type="scientific">Aphis craccivora</name>
    <name type="common">Cowpea aphid</name>
    <dbReference type="NCBI Taxonomy" id="307492"/>
    <lineage>
        <taxon>Eukaryota</taxon>
        <taxon>Metazoa</taxon>
        <taxon>Ecdysozoa</taxon>
        <taxon>Arthropoda</taxon>
        <taxon>Hexapoda</taxon>
        <taxon>Insecta</taxon>
        <taxon>Pterygota</taxon>
        <taxon>Neoptera</taxon>
        <taxon>Paraneoptera</taxon>
        <taxon>Hemiptera</taxon>
        <taxon>Sternorrhyncha</taxon>
        <taxon>Aphidomorpha</taxon>
        <taxon>Aphidoidea</taxon>
        <taxon>Aphididae</taxon>
        <taxon>Aphidini</taxon>
        <taxon>Aphis</taxon>
        <taxon>Aphis</taxon>
    </lineage>
</organism>
<accession>A0A6G0VRU5</accession>
<sequence>ILFLPVHFGWNLQSPEKLPGSLLIYFDHTNFRIYLTDDTMTCYLCQQSGHTSAHCNNLPQTKPNNTNDQNHYPKSQPNTSTDQLIMSTTNEITLLFCSKSKESNIIEPDRNVETSNSIHTQEINDPNTLSLTLPNQKTTLFTLPHKNAYNLKLRLRNHLPHLLRPLKQPQETEST</sequence>
<comment type="caution">
    <text evidence="2">The sequence shown here is derived from an EMBL/GenBank/DDBJ whole genome shotgun (WGS) entry which is preliminary data.</text>
</comment>
<keyword evidence="3" id="KW-1185">Reference proteome</keyword>
<feature type="region of interest" description="Disordered" evidence="1">
    <location>
        <begin position="56"/>
        <end position="81"/>
    </location>
</feature>
<evidence type="ECO:0000313" key="2">
    <source>
        <dbReference type="EMBL" id="KAF0703810.1"/>
    </source>
</evidence>
<dbReference type="GO" id="GO:0008270">
    <property type="term" value="F:zinc ion binding"/>
    <property type="evidence" value="ECO:0007669"/>
    <property type="project" value="InterPro"/>
</dbReference>
<feature type="non-terminal residue" evidence="2">
    <location>
        <position position="1"/>
    </location>
</feature>
<evidence type="ECO:0000256" key="1">
    <source>
        <dbReference type="SAM" id="MobiDB-lite"/>
    </source>
</evidence>
<name>A0A6G0VRU5_APHCR</name>
<dbReference type="InterPro" id="IPR036875">
    <property type="entry name" value="Znf_CCHC_sf"/>
</dbReference>
<protein>
    <recommendedName>
        <fullName evidence="4">CCHC-type domain-containing protein</fullName>
    </recommendedName>
</protein>
<evidence type="ECO:0000313" key="3">
    <source>
        <dbReference type="Proteomes" id="UP000478052"/>
    </source>
</evidence>
<dbReference type="AlphaFoldDB" id="A0A6G0VRU5"/>
<dbReference type="OrthoDB" id="6774950at2759"/>
<dbReference type="SUPFAM" id="SSF57756">
    <property type="entry name" value="Retrovirus zinc finger-like domains"/>
    <property type="match status" value="1"/>
</dbReference>
<evidence type="ECO:0008006" key="4">
    <source>
        <dbReference type="Google" id="ProtNLM"/>
    </source>
</evidence>
<proteinExistence type="predicted"/>
<reference evidence="2 3" key="1">
    <citation type="submission" date="2019-08" db="EMBL/GenBank/DDBJ databases">
        <title>Whole genome of Aphis craccivora.</title>
        <authorList>
            <person name="Voronova N.V."/>
            <person name="Shulinski R.S."/>
            <person name="Bandarenka Y.V."/>
            <person name="Zhorov D.G."/>
            <person name="Warner D."/>
        </authorList>
    </citation>
    <scope>NUCLEOTIDE SEQUENCE [LARGE SCALE GENOMIC DNA]</scope>
    <source>
        <strain evidence="2">180601</strain>
        <tissue evidence="2">Whole Body</tissue>
    </source>
</reference>
<dbReference type="Proteomes" id="UP000478052">
    <property type="component" value="Unassembled WGS sequence"/>
</dbReference>
<gene>
    <name evidence="2" type="ORF">FWK35_00038292</name>
</gene>
<dbReference type="EMBL" id="VUJU01013746">
    <property type="protein sequence ID" value="KAF0703810.1"/>
    <property type="molecule type" value="Genomic_DNA"/>
</dbReference>
<dbReference type="GO" id="GO:0003676">
    <property type="term" value="F:nucleic acid binding"/>
    <property type="evidence" value="ECO:0007669"/>
    <property type="project" value="InterPro"/>
</dbReference>